<accession>A0ABQ1KVL1</accession>
<organism evidence="3 4">
    <name type="scientific">Marinobacterium zhoushanense</name>
    <dbReference type="NCBI Taxonomy" id="1679163"/>
    <lineage>
        <taxon>Bacteria</taxon>
        <taxon>Pseudomonadati</taxon>
        <taxon>Pseudomonadota</taxon>
        <taxon>Gammaproteobacteria</taxon>
        <taxon>Oceanospirillales</taxon>
        <taxon>Oceanospirillaceae</taxon>
        <taxon>Marinobacterium</taxon>
    </lineage>
</organism>
<dbReference type="Proteomes" id="UP000629025">
    <property type="component" value="Unassembled WGS sequence"/>
</dbReference>
<dbReference type="EMBL" id="BMIJ01000009">
    <property type="protein sequence ID" value="GGC08945.1"/>
    <property type="molecule type" value="Genomic_DNA"/>
</dbReference>
<reference evidence="4" key="1">
    <citation type="journal article" date="2019" name="Int. J. Syst. Evol. Microbiol.">
        <title>The Global Catalogue of Microorganisms (GCM) 10K type strain sequencing project: providing services to taxonomists for standard genome sequencing and annotation.</title>
        <authorList>
            <consortium name="The Broad Institute Genomics Platform"/>
            <consortium name="The Broad Institute Genome Sequencing Center for Infectious Disease"/>
            <person name="Wu L."/>
            <person name="Ma J."/>
        </authorList>
    </citation>
    <scope>NUCLEOTIDE SEQUENCE [LARGE SCALE GENOMIC DNA]</scope>
    <source>
        <strain evidence="4">CGMCC 1.15341</strain>
    </source>
</reference>
<dbReference type="InterPro" id="IPR050807">
    <property type="entry name" value="TransReg_Diox_bact_type"/>
</dbReference>
<gene>
    <name evidence="3" type="ORF">GCM10011352_39140</name>
</gene>
<proteinExistence type="predicted"/>
<keyword evidence="4" id="KW-1185">Reference proteome</keyword>
<dbReference type="InterPro" id="IPR010982">
    <property type="entry name" value="Lambda_DNA-bd_dom_sf"/>
</dbReference>
<dbReference type="CDD" id="cd00093">
    <property type="entry name" value="HTH_XRE"/>
    <property type="match status" value="1"/>
</dbReference>
<dbReference type="PANTHER" id="PTHR46797">
    <property type="entry name" value="HTH-TYPE TRANSCRIPTIONAL REGULATOR"/>
    <property type="match status" value="1"/>
</dbReference>
<evidence type="ECO:0000313" key="4">
    <source>
        <dbReference type="Proteomes" id="UP000629025"/>
    </source>
</evidence>
<sequence length="77" mass="8590">MDESTTLTAFGQHLRKLRLVADYSQEQLALSAGLDRTYISGIERGKRNPSLINLLKIASALNKTPSELLNFKEDDVL</sequence>
<evidence type="ECO:0000256" key="1">
    <source>
        <dbReference type="ARBA" id="ARBA00023125"/>
    </source>
</evidence>
<evidence type="ECO:0000313" key="3">
    <source>
        <dbReference type="EMBL" id="GGC08945.1"/>
    </source>
</evidence>
<dbReference type="PANTHER" id="PTHR46797:SF1">
    <property type="entry name" value="METHYLPHOSPHONATE SYNTHASE"/>
    <property type="match status" value="1"/>
</dbReference>
<dbReference type="PROSITE" id="PS50943">
    <property type="entry name" value="HTH_CROC1"/>
    <property type="match status" value="1"/>
</dbReference>
<dbReference type="SUPFAM" id="SSF47413">
    <property type="entry name" value="lambda repressor-like DNA-binding domains"/>
    <property type="match status" value="1"/>
</dbReference>
<evidence type="ECO:0000259" key="2">
    <source>
        <dbReference type="PROSITE" id="PS50943"/>
    </source>
</evidence>
<dbReference type="Gene3D" id="1.10.260.40">
    <property type="entry name" value="lambda repressor-like DNA-binding domains"/>
    <property type="match status" value="1"/>
</dbReference>
<dbReference type="InterPro" id="IPR001387">
    <property type="entry name" value="Cro/C1-type_HTH"/>
</dbReference>
<name>A0ABQ1KVL1_9GAMM</name>
<dbReference type="Pfam" id="PF01381">
    <property type="entry name" value="HTH_3"/>
    <property type="match status" value="1"/>
</dbReference>
<dbReference type="RefSeq" id="WP_188751519.1">
    <property type="nucleotide sequence ID" value="NZ_BMIJ01000009.1"/>
</dbReference>
<keyword evidence="1" id="KW-0238">DNA-binding</keyword>
<dbReference type="SMART" id="SM00530">
    <property type="entry name" value="HTH_XRE"/>
    <property type="match status" value="1"/>
</dbReference>
<comment type="caution">
    <text evidence="3">The sequence shown here is derived from an EMBL/GenBank/DDBJ whole genome shotgun (WGS) entry which is preliminary data.</text>
</comment>
<feature type="domain" description="HTH cro/C1-type" evidence="2">
    <location>
        <begin position="14"/>
        <end position="68"/>
    </location>
</feature>
<protein>
    <submittedName>
        <fullName evidence="3">Transcriptional regulator</fullName>
    </submittedName>
</protein>